<evidence type="ECO:0000256" key="4">
    <source>
        <dbReference type="ARBA" id="ARBA00016507"/>
    </source>
</evidence>
<dbReference type="GO" id="GO:0005829">
    <property type="term" value="C:cytosol"/>
    <property type="evidence" value="ECO:0007669"/>
    <property type="project" value="TreeGrafter"/>
</dbReference>
<evidence type="ECO:0000256" key="6">
    <source>
        <dbReference type="ARBA" id="ARBA00022490"/>
    </source>
</evidence>
<evidence type="ECO:0000256" key="5">
    <source>
        <dbReference type="ARBA" id="ARBA00022448"/>
    </source>
</evidence>
<dbReference type="GO" id="GO:0009288">
    <property type="term" value="C:bacterial-type flagellum"/>
    <property type="evidence" value="ECO:0007669"/>
    <property type="project" value="InterPro"/>
</dbReference>
<protein>
    <recommendedName>
        <fullName evidence="4">Flagellar assembly protein FliH</fullName>
    </recommendedName>
</protein>
<evidence type="ECO:0000256" key="7">
    <source>
        <dbReference type="ARBA" id="ARBA00022795"/>
    </source>
</evidence>
<dbReference type="GO" id="GO:0003774">
    <property type="term" value="F:cytoskeletal motor activity"/>
    <property type="evidence" value="ECO:0007669"/>
    <property type="project" value="InterPro"/>
</dbReference>
<name>Q8D3E3_WIGBR</name>
<comment type="function">
    <text evidence="1">Needed for flagellar regrowth and assembly.</text>
</comment>
<organism evidence="11 12">
    <name type="scientific">Wigglesworthia glossinidia brevipalpis</name>
    <dbReference type="NCBI Taxonomy" id="36870"/>
    <lineage>
        <taxon>Bacteria</taxon>
        <taxon>Pseudomonadati</taxon>
        <taxon>Pseudomonadota</taxon>
        <taxon>Gammaproteobacteria</taxon>
        <taxon>Enterobacterales</taxon>
        <taxon>Erwiniaceae</taxon>
        <taxon>Wigglesworthia</taxon>
    </lineage>
</organism>
<dbReference type="SUPFAM" id="SSF160527">
    <property type="entry name" value="V-type ATPase subunit E-like"/>
    <property type="match status" value="1"/>
</dbReference>
<evidence type="ECO:0000256" key="8">
    <source>
        <dbReference type="ARBA" id="ARBA00022927"/>
    </source>
</evidence>
<dbReference type="EMBL" id="BA000021">
    <property type="protein sequence ID" value="BAC24204.1"/>
    <property type="molecule type" value="Genomic_DNA"/>
</dbReference>
<evidence type="ECO:0000313" key="12">
    <source>
        <dbReference type="Proteomes" id="UP000000562"/>
    </source>
</evidence>
<dbReference type="HOGENOM" id="CLU_062625_4_2_6"/>
<dbReference type="AlphaFoldDB" id="Q8D3E3"/>
<dbReference type="InterPro" id="IPR018035">
    <property type="entry name" value="Flagellar_FliH/T3SS_HrpE"/>
</dbReference>
<sequence>MEKAMSDHLNKFNWSKLTLIDFGKSCSNKLEIKKNIKIKDDKEKQQKDENLNYEKIGFESGYKEGKEIGYKKGFEKGLIEIKNEKKKKILQIEKFLVELKSSLIGLDSVIPSKIMQIAIKISEKIIKQSPLCNTKVILKETQKLLHNKNFLGNNLSIYVHPDDINVLKNNLGDTLKDQGWRILGDSQLLRGGLRIMSENGEIDATLESRWKKICQILKEDNTT</sequence>
<evidence type="ECO:0000256" key="2">
    <source>
        <dbReference type="ARBA" id="ARBA00004496"/>
    </source>
</evidence>
<keyword evidence="12" id="KW-1185">Reference proteome</keyword>
<dbReference type="GO" id="GO:0044781">
    <property type="term" value="P:bacterial-type flagellum organization"/>
    <property type="evidence" value="ECO:0007669"/>
    <property type="project" value="UniProtKB-KW"/>
</dbReference>
<dbReference type="PANTHER" id="PTHR34982">
    <property type="entry name" value="YOP PROTEINS TRANSLOCATION PROTEIN L"/>
    <property type="match status" value="1"/>
</dbReference>
<dbReference type="KEGG" id="wbr:fliH"/>
<dbReference type="STRING" id="36870.gene:10368536"/>
<dbReference type="InterPro" id="IPR051472">
    <property type="entry name" value="T3SS_Stator/FliH"/>
</dbReference>
<dbReference type="InterPro" id="IPR000563">
    <property type="entry name" value="Flag_FliH"/>
</dbReference>
<dbReference type="GO" id="GO:0071973">
    <property type="term" value="P:bacterial-type flagellum-dependent cell motility"/>
    <property type="evidence" value="ECO:0007669"/>
    <property type="project" value="InterPro"/>
</dbReference>
<keyword evidence="5" id="KW-0813">Transport</keyword>
<evidence type="ECO:0000259" key="10">
    <source>
        <dbReference type="Pfam" id="PF02108"/>
    </source>
</evidence>
<keyword evidence="9" id="KW-1006">Bacterial flagellum protein export</keyword>
<feature type="domain" description="Flagellar assembly protein FliH/Type III secretion system HrpE" evidence="10">
    <location>
        <begin position="87"/>
        <end position="213"/>
    </location>
</feature>
<dbReference type="GO" id="GO:0015031">
    <property type="term" value="P:protein transport"/>
    <property type="evidence" value="ECO:0007669"/>
    <property type="project" value="UniProtKB-KW"/>
</dbReference>
<comment type="similarity">
    <text evidence="3">Belongs to the FliH family.</text>
</comment>
<dbReference type="Proteomes" id="UP000000562">
    <property type="component" value="Chromosome"/>
</dbReference>
<keyword evidence="8" id="KW-0653">Protein transport</keyword>
<evidence type="ECO:0000256" key="1">
    <source>
        <dbReference type="ARBA" id="ARBA00003041"/>
    </source>
</evidence>
<evidence type="ECO:0000256" key="9">
    <source>
        <dbReference type="ARBA" id="ARBA00023225"/>
    </source>
</evidence>
<evidence type="ECO:0000256" key="3">
    <source>
        <dbReference type="ARBA" id="ARBA00006602"/>
    </source>
</evidence>
<dbReference type="eggNOG" id="COG1317">
    <property type="taxonomic scope" value="Bacteria"/>
</dbReference>
<dbReference type="Pfam" id="PF02108">
    <property type="entry name" value="FliH"/>
    <property type="match status" value="1"/>
</dbReference>
<gene>
    <name evidence="11" type="primary">fliH</name>
</gene>
<proteinExistence type="inferred from homology"/>
<evidence type="ECO:0000313" key="11">
    <source>
        <dbReference type="EMBL" id="BAC24204.1"/>
    </source>
</evidence>
<dbReference type="PRINTS" id="PR01003">
    <property type="entry name" value="FLGFLIH"/>
</dbReference>
<dbReference type="PANTHER" id="PTHR34982:SF1">
    <property type="entry name" value="FLAGELLAR ASSEMBLY PROTEIN FLIH"/>
    <property type="match status" value="1"/>
</dbReference>
<accession>Q8D3E3</accession>
<keyword evidence="6" id="KW-0963">Cytoplasm</keyword>
<keyword evidence="7" id="KW-1005">Bacterial flagellum biogenesis</keyword>
<reference evidence="11 12" key="1">
    <citation type="journal article" date="2002" name="Nat. Genet.">
        <title>Genome sequence of the endocellular obligate symbiont of tsetse flies, Wigglesworthia glossinidia.</title>
        <authorList>
            <person name="Akman L."/>
            <person name="Yamashita A."/>
            <person name="Watanabe H."/>
            <person name="Oshima K."/>
            <person name="Shiba T."/>
            <person name="Hattori M."/>
            <person name="Aksoy S."/>
        </authorList>
    </citation>
    <scope>NUCLEOTIDE SEQUENCE [LARGE SCALE GENOMIC DNA]</scope>
</reference>
<comment type="subcellular location">
    <subcellularLocation>
        <location evidence="2">Cytoplasm</location>
    </subcellularLocation>
</comment>
<dbReference type="OrthoDB" id="6415116at2"/>